<organism evidence="2">
    <name type="scientific">Sarcoptes scabiei</name>
    <name type="common">Itch mite</name>
    <name type="synonym">Acarus scabiei</name>
    <dbReference type="NCBI Taxonomy" id="52283"/>
    <lineage>
        <taxon>Eukaryota</taxon>
        <taxon>Metazoa</taxon>
        <taxon>Ecdysozoa</taxon>
        <taxon>Arthropoda</taxon>
        <taxon>Chelicerata</taxon>
        <taxon>Arachnida</taxon>
        <taxon>Acari</taxon>
        <taxon>Acariformes</taxon>
        <taxon>Sarcoptiformes</taxon>
        <taxon>Astigmata</taxon>
        <taxon>Psoroptidia</taxon>
        <taxon>Sarcoptoidea</taxon>
        <taxon>Sarcoptidae</taxon>
        <taxon>Sarcoptinae</taxon>
        <taxon>Sarcoptes</taxon>
    </lineage>
</organism>
<dbReference type="OrthoDB" id="10410227at2759"/>
<accession>A0A834VDQ1</accession>
<feature type="compositionally biased region" description="Polar residues" evidence="1">
    <location>
        <begin position="222"/>
        <end position="233"/>
    </location>
</feature>
<feature type="compositionally biased region" description="Polar residues" evidence="1">
    <location>
        <begin position="290"/>
        <end position="315"/>
    </location>
</feature>
<evidence type="ECO:0000256" key="1">
    <source>
        <dbReference type="SAM" id="MobiDB-lite"/>
    </source>
</evidence>
<reference evidence="3" key="3">
    <citation type="submission" date="2022-06" db="UniProtKB">
        <authorList>
            <consortium name="EnsemblMetazoa"/>
        </authorList>
    </citation>
    <scope>IDENTIFICATION</scope>
</reference>
<keyword evidence="4" id="KW-1185">Reference proteome</keyword>
<dbReference type="AlphaFoldDB" id="A0A834VDQ1"/>
<name>A0A834VDQ1_SARSC</name>
<evidence type="ECO:0000313" key="2">
    <source>
        <dbReference type="EMBL" id="KAF7491790.1"/>
    </source>
</evidence>
<feature type="compositionally biased region" description="Polar residues" evidence="1">
    <location>
        <begin position="118"/>
        <end position="140"/>
    </location>
</feature>
<protein>
    <submittedName>
        <fullName evidence="2 3">Uncharacterized protein</fullName>
    </submittedName>
</protein>
<feature type="compositionally biased region" description="Polar residues" evidence="1">
    <location>
        <begin position="148"/>
        <end position="158"/>
    </location>
</feature>
<reference evidence="4" key="1">
    <citation type="journal article" date="2020" name="PLoS Negl. Trop. Dis.">
        <title>High-quality nuclear genome for Sarcoptes scabiei-A critical resource for a neglected parasite.</title>
        <authorList>
            <person name="Korhonen P.K."/>
            <person name="Gasser R.B."/>
            <person name="Ma G."/>
            <person name="Wang T."/>
            <person name="Stroehlein A.J."/>
            <person name="Young N.D."/>
            <person name="Ang C.S."/>
            <person name="Fernando D.D."/>
            <person name="Lu H.C."/>
            <person name="Taylor S."/>
            <person name="Reynolds S.L."/>
            <person name="Mofiz E."/>
            <person name="Najaraj S.H."/>
            <person name="Gowda H."/>
            <person name="Madugundu A."/>
            <person name="Renuse S."/>
            <person name="Holt D."/>
            <person name="Pandey A."/>
            <person name="Papenfuss A.T."/>
            <person name="Fischer K."/>
        </authorList>
    </citation>
    <scope>NUCLEOTIDE SEQUENCE [LARGE SCALE GENOMIC DNA]</scope>
</reference>
<proteinExistence type="predicted"/>
<dbReference type="Proteomes" id="UP000070412">
    <property type="component" value="Unassembled WGS sequence"/>
</dbReference>
<reference evidence="2" key="2">
    <citation type="submission" date="2020-01" db="EMBL/GenBank/DDBJ databases">
        <authorList>
            <person name="Korhonen P.K.K."/>
            <person name="Guangxu M.G."/>
            <person name="Wang T.W."/>
            <person name="Stroehlein A.J.S."/>
            <person name="Young N.D."/>
            <person name="Ang C.-S.A."/>
            <person name="Fernando D.W.F."/>
            <person name="Lu H.L."/>
            <person name="Taylor S.T."/>
            <person name="Ehtesham M.E.M."/>
            <person name="Najaraj S.H.N."/>
            <person name="Harsha G.H.G."/>
            <person name="Madugundu A.M."/>
            <person name="Renuse S.R."/>
            <person name="Holt D.H."/>
            <person name="Pandey A.P."/>
            <person name="Papenfuss A.P."/>
            <person name="Gasser R.B.G."/>
            <person name="Fischer K.F."/>
        </authorList>
    </citation>
    <scope>NUCLEOTIDE SEQUENCE</scope>
    <source>
        <strain evidence="2">SSS_KF_BRIS2020</strain>
    </source>
</reference>
<feature type="compositionally biased region" description="Polar residues" evidence="1">
    <location>
        <begin position="256"/>
        <end position="266"/>
    </location>
</feature>
<evidence type="ECO:0000313" key="4">
    <source>
        <dbReference type="Proteomes" id="UP000070412"/>
    </source>
</evidence>
<feature type="region of interest" description="Disordered" evidence="1">
    <location>
        <begin position="1"/>
        <end position="315"/>
    </location>
</feature>
<gene>
    <name evidence="2" type="ORF">SSS_536</name>
</gene>
<feature type="compositionally biased region" description="Basic and acidic residues" evidence="1">
    <location>
        <begin position="269"/>
        <end position="283"/>
    </location>
</feature>
<dbReference type="EMBL" id="WVUK01000058">
    <property type="protein sequence ID" value="KAF7491790.1"/>
    <property type="molecule type" value="Genomic_DNA"/>
</dbReference>
<evidence type="ECO:0000313" key="3">
    <source>
        <dbReference type="EnsemblMetazoa" id="KAF7491790.1"/>
    </source>
</evidence>
<feature type="compositionally biased region" description="Basic and acidic residues" evidence="1">
    <location>
        <begin position="192"/>
        <end position="221"/>
    </location>
</feature>
<dbReference type="EnsemblMetazoa" id="SSS_536s_mrna">
    <property type="protein sequence ID" value="KAF7491790.1"/>
    <property type="gene ID" value="SSS_536"/>
</dbReference>
<sequence>MSEAMIVDNSTSDKSMKDEDIKQFSSSDSIPSSGDKIMAGSGPKETPRRRKRMVDVTDSSLVLETPPGVDENRRHTRSQSRGTPMPPTPIPSKRVAREKPPTSNGSANVIKGKRGRPSKSSAAENQNKTESITENENLPSFNEKVIPNESNRNESQPSEDNKDDKFKTNNSSEKSNLVGEEKCNSMTIQCKNTEDSSQHDKKSSIVTENEKSSVVSEKKTDSPTATENRTSVAPSPKEKVDSSSPLKDSVADESKSISTAKSTDSITFAEKKTVEKTEVEQTPKGKVAQMLNSTEAPNTIESSQAKATINSCGED</sequence>